<evidence type="ECO:0000313" key="5">
    <source>
        <dbReference type="Proteomes" id="UP000887567"/>
    </source>
</evidence>
<keyword evidence="5" id="KW-1185">Reference proteome</keyword>
<dbReference type="Proteomes" id="UP000887567">
    <property type="component" value="Unplaced"/>
</dbReference>
<dbReference type="OMA" id="HNITWTS"/>
<dbReference type="OrthoDB" id="6236007at2759"/>
<keyword evidence="2" id="KW-0732">Signal</keyword>
<sequence length="914" mass="101971">MAKTSMPLQFILLQIFLVRPSSSAAMHELIPFGAVNGDILVPPGDDSNITNTFQSVLLTDGRYSFVRFNYHNITWTSATTSGGNASNGLGGTEAACGFNSGFDNHYYNQTNNVRQISTNQECGCSEQTTSQCMNPLIPFGADNGDIMVPQGDDSANSGRYVPKRFPLDDIGMVAPFWTDVDTREGGAIWYRQNATKKLLEEASTDIRKAFPEFPRFSAIWMFVATWEKVPFYGNKNKAITNTFQSVLLTDGHYSFVRFNYHNITWTSATTSGGNASNGLGGTEAGCGFNAGFRNYSYNVTDNGYRNISVLDLPFKTNVNKPGVWMFRTDIKVDESRNLLIPFGADNGDIMVPQGDDSTNSGKVDISTAFRFFGRKFTSLYVNINGVITFKNSFSNYVPKRFPFDDTVMIAPFWTDVDTRKGGAVWYRQNTSKNALKVASTDVRKAFPEFPRFLAIWMFVATWEKVTFYGTTNENITNTFQSVLLTDGRYSFVRFNYHNITWTSATTNGGNAKNGLGGNEAGCGLNAGFGNYSYDVTDNVYRKISVLDLPFKTNFNEPGAWMFRTDESTVHEGRAILISQVRGAQAPVFDHHIYSNICEYKLSIFDDLVMITMSFLFIQIILALPYASIALDSDHFIDYGTDSGDRDVLKDKKKINISTSFPFLGKNFTSLHVEKFQEGGISFEGATIAPFIAQYNTSKGGNVWYRENATKNLASNAVASNDVRTAFPEFSNFSAKLMVVVTWEKIPFNVSENITNTFQSVLLTNGQHSFVRFSYRNFTWTSEGKNVVFNKIKPTSAFENTNLTSDYSVTDNDYRKIKVWDLPSKTNVGKPGVWMFKTDGTRIQEPSPAKGTTTQEPSTSEELSTVSNITQETSTTQDNTTQEPRTTSAASGCSDMKYPINPFCLIFVLYNIFVL</sequence>
<evidence type="ECO:0000256" key="1">
    <source>
        <dbReference type="SAM" id="MobiDB-lite"/>
    </source>
</evidence>
<organism evidence="4 5">
    <name type="scientific">Exaiptasia diaphana</name>
    <name type="common">Tropical sea anemone</name>
    <name type="synonym">Aiptasia pulchella</name>
    <dbReference type="NCBI Taxonomy" id="2652724"/>
    <lineage>
        <taxon>Eukaryota</taxon>
        <taxon>Metazoa</taxon>
        <taxon>Cnidaria</taxon>
        <taxon>Anthozoa</taxon>
        <taxon>Hexacorallia</taxon>
        <taxon>Actiniaria</taxon>
        <taxon>Aiptasiidae</taxon>
        <taxon>Exaiptasia</taxon>
    </lineage>
</organism>
<evidence type="ECO:0000259" key="3">
    <source>
        <dbReference type="PROSITE" id="PS51220"/>
    </source>
</evidence>
<feature type="domain" description="NIDO" evidence="3">
    <location>
        <begin position="689"/>
        <end position="840"/>
    </location>
</feature>
<dbReference type="AlphaFoldDB" id="A0A913WZY1"/>
<name>A0A913WZY1_EXADI</name>
<protein>
    <recommendedName>
        <fullName evidence="3">NIDO domain-containing protein</fullName>
    </recommendedName>
</protein>
<evidence type="ECO:0000256" key="2">
    <source>
        <dbReference type="SAM" id="SignalP"/>
    </source>
</evidence>
<feature type="chain" id="PRO_5037064537" description="NIDO domain-containing protein" evidence="2">
    <location>
        <begin position="24"/>
        <end position="914"/>
    </location>
</feature>
<feature type="region of interest" description="Disordered" evidence="1">
    <location>
        <begin position="842"/>
        <end position="891"/>
    </location>
</feature>
<feature type="compositionally biased region" description="Polar residues" evidence="1">
    <location>
        <begin position="849"/>
        <end position="868"/>
    </location>
</feature>
<dbReference type="InterPro" id="IPR003886">
    <property type="entry name" value="NIDO_dom"/>
</dbReference>
<feature type="signal peptide" evidence="2">
    <location>
        <begin position="1"/>
        <end position="23"/>
    </location>
</feature>
<dbReference type="RefSeq" id="XP_020896715.2">
    <property type="nucleotide sequence ID" value="XM_021041056.2"/>
</dbReference>
<dbReference type="PANTHER" id="PTHR13802:SF59">
    <property type="entry name" value="SUSHI DOMAIN-CONTAINING PROTEIN 2"/>
    <property type="match status" value="1"/>
</dbReference>
<dbReference type="GeneID" id="110235594"/>
<feature type="domain" description="NIDO" evidence="3">
    <location>
        <begin position="175"/>
        <end position="331"/>
    </location>
</feature>
<accession>A0A913WZY1</accession>
<dbReference type="EnsemblMetazoa" id="XM_021041056.2">
    <property type="protein sequence ID" value="XP_020896715.2"/>
    <property type="gene ID" value="LOC110235594"/>
</dbReference>
<dbReference type="GO" id="GO:0007160">
    <property type="term" value="P:cell-matrix adhesion"/>
    <property type="evidence" value="ECO:0007669"/>
    <property type="project" value="InterPro"/>
</dbReference>
<dbReference type="SMART" id="SM00539">
    <property type="entry name" value="NIDO"/>
    <property type="match status" value="3"/>
</dbReference>
<dbReference type="PROSITE" id="PS51220">
    <property type="entry name" value="NIDO"/>
    <property type="match status" value="3"/>
</dbReference>
<feature type="compositionally biased region" description="Low complexity" evidence="1">
    <location>
        <begin position="869"/>
        <end position="881"/>
    </location>
</feature>
<dbReference type="InterPro" id="IPR051495">
    <property type="entry name" value="Epithelial_Barrier/Signaling"/>
</dbReference>
<dbReference type="Pfam" id="PF06119">
    <property type="entry name" value="NIDO"/>
    <property type="match status" value="4"/>
</dbReference>
<evidence type="ECO:0000313" key="4">
    <source>
        <dbReference type="EnsemblMetazoa" id="XP_020896715.2"/>
    </source>
</evidence>
<feature type="domain" description="NIDO" evidence="3">
    <location>
        <begin position="411"/>
        <end position="567"/>
    </location>
</feature>
<reference evidence="4" key="1">
    <citation type="submission" date="2022-11" db="UniProtKB">
        <authorList>
            <consortium name="EnsemblMetazoa"/>
        </authorList>
    </citation>
    <scope>IDENTIFICATION</scope>
</reference>
<dbReference type="PANTHER" id="PTHR13802">
    <property type="entry name" value="MUCIN 4-RELATED"/>
    <property type="match status" value="1"/>
</dbReference>
<dbReference type="KEGG" id="epa:110235594"/>
<proteinExistence type="predicted"/>